<accession>A0A328Q9N6</accession>
<dbReference type="GeneID" id="3855364"/>
<reference evidence="1 2" key="1">
    <citation type="submission" date="2017-05" db="EMBL/GenBank/DDBJ databases">
        <title>Host range expansion of the Methanosphaera genus to humans and monogastric animals involves recent and extensive reduction in genome content.</title>
        <authorList>
            <person name="Hoedt E.C."/>
            <person name="Volmer J.G."/>
            <person name="Parks D.H."/>
            <person name="Rosewarne C.P."/>
            <person name="Denman S.E."/>
            <person name="Mcsweeney C.S."/>
            <person name="O Cuiv P."/>
            <person name="Hugenholtz P."/>
            <person name="Tyson G.W."/>
            <person name="Morrison M."/>
        </authorList>
    </citation>
    <scope>NUCLEOTIDE SEQUENCE [LARGE SCALE GENOMIC DNA]</scope>
    <source>
        <strain evidence="1 2">PA5</strain>
    </source>
</reference>
<evidence type="ECO:0000313" key="1">
    <source>
        <dbReference type="EMBL" id="RAP03238.1"/>
    </source>
</evidence>
<dbReference type="AlphaFoldDB" id="A0A328Q9N6"/>
<organism evidence="1 2">
    <name type="scientific">Methanosphaera stadtmanae</name>
    <dbReference type="NCBI Taxonomy" id="2317"/>
    <lineage>
        <taxon>Archaea</taxon>
        <taxon>Methanobacteriati</taxon>
        <taxon>Methanobacteriota</taxon>
        <taxon>Methanomada group</taxon>
        <taxon>Methanobacteria</taxon>
        <taxon>Methanobacteriales</taxon>
        <taxon>Methanobacteriaceae</taxon>
        <taxon>Methanosphaera</taxon>
    </lineage>
</organism>
<name>A0A328Q9N6_9EURY</name>
<keyword evidence="1" id="KW-0547">Nucleotide-binding</keyword>
<proteinExistence type="predicted"/>
<evidence type="ECO:0000313" key="2">
    <source>
        <dbReference type="Proteomes" id="UP000248557"/>
    </source>
</evidence>
<protein>
    <submittedName>
        <fullName evidence="1">ATP-binding protein</fullName>
    </submittedName>
</protein>
<dbReference type="GO" id="GO:0005524">
    <property type="term" value="F:ATP binding"/>
    <property type="evidence" value="ECO:0007669"/>
    <property type="project" value="UniProtKB-KW"/>
</dbReference>
<gene>
    <name evidence="1" type="ORF">CA615_03425</name>
</gene>
<comment type="caution">
    <text evidence="1">The sequence shown here is derived from an EMBL/GenBank/DDBJ whole genome shotgun (WGS) entry which is preliminary data.</text>
</comment>
<sequence length="185" mass="21363">MEVGNLITEDYAGKQSINFVISELVNNIYDHTSFEKKYASHGYIYAQLYPIWKKLDITVYDDGLSIPGRFDKSNVDYENDCHAIEKALTQFTTIKNRQSERGNGLGSCMKLIKANKGSALIVSRKGCLEVDEKRKKYHYHNLNNEKLFKGTLITLRFRDNPINFYEALDDGYIHGTPYKYVENNI</sequence>
<dbReference type="RefSeq" id="WP_011406304.1">
    <property type="nucleotide sequence ID" value="NZ_CATZNA010000038.1"/>
</dbReference>
<keyword evidence="1" id="KW-0067">ATP-binding</keyword>
<dbReference type="SUPFAM" id="SSF55874">
    <property type="entry name" value="ATPase domain of HSP90 chaperone/DNA topoisomerase II/histidine kinase"/>
    <property type="match status" value="1"/>
</dbReference>
<dbReference type="Gene3D" id="3.30.565.10">
    <property type="entry name" value="Histidine kinase-like ATPase, C-terminal domain"/>
    <property type="match status" value="1"/>
</dbReference>
<dbReference type="Proteomes" id="UP000248557">
    <property type="component" value="Unassembled WGS sequence"/>
</dbReference>
<dbReference type="EMBL" id="NGJK01000032">
    <property type="protein sequence ID" value="RAP03238.1"/>
    <property type="molecule type" value="Genomic_DNA"/>
</dbReference>
<dbReference type="InterPro" id="IPR036890">
    <property type="entry name" value="HATPase_C_sf"/>
</dbReference>